<evidence type="ECO:0000313" key="2">
    <source>
        <dbReference type="EMBL" id="KAK4149251.1"/>
    </source>
</evidence>
<dbReference type="AlphaFoldDB" id="A0AAN6VFK1"/>
<proteinExistence type="predicted"/>
<dbReference type="Pfam" id="PF13391">
    <property type="entry name" value="HNH_2"/>
    <property type="match status" value="1"/>
</dbReference>
<reference evidence="2" key="1">
    <citation type="journal article" date="2023" name="Mol. Phylogenet. Evol.">
        <title>Genome-scale phylogeny and comparative genomics of the fungal order Sordariales.</title>
        <authorList>
            <person name="Hensen N."/>
            <person name="Bonometti L."/>
            <person name="Westerberg I."/>
            <person name="Brannstrom I.O."/>
            <person name="Guillou S."/>
            <person name="Cros-Aarteil S."/>
            <person name="Calhoun S."/>
            <person name="Haridas S."/>
            <person name="Kuo A."/>
            <person name="Mondo S."/>
            <person name="Pangilinan J."/>
            <person name="Riley R."/>
            <person name="LaButti K."/>
            <person name="Andreopoulos B."/>
            <person name="Lipzen A."/>
            <person name="Chen C."/>
            <person name="Yan M."/>
            <person name="Daum C."/>
            <person name="Ng V."/>
            <person name="Clum A."/>
            <person name="Steindorff A."/>
            <person name="Ohm R.A."/>
            <person name="Martin F."/>
            <person name="Silar P."/>
            <person name="Natvig D.O."/>
            <person name="Lalanne C."/>
            <person name="Gautier V."/>
            <person name="Ament-Velasquez S.L."/>
            <person name="Kruys A."/>
            <person name="Hutchinson M.I."/>
            <person name="Powell A.J."/>
            <person name="Barry K."/>
            <person name="Miller A.N."/>
            <person name="Grigoriev I.V."/>
            <person name="Debuchy R."/>
            <person name="Gladieux P."/>
            <person name="Hiltunen Thoren M."/>
            <person name="Johannesson H."/>
        </authorList>
    </citation>
    <scope>NUCLEOTIDE SEQUENCE</scope>
    <source>
        <strain evidence="2">CBS 538.74</strain>
    </source>
</reference>
<dbReference type="EMBL" id="MU857182">
    <property type="protein sequence ID" value="KAK4149251.1"/>
    <property type="molecule type" value="Genomic_DNA"/>
</dbReference>
<keyword evidence="3" id="KW-1185">Reference proteome</keyword>
<evidence type="ECO:0000259" key="1">
    <source>
        <dbReference type="Pfam" id="PF13391"/>
    </source>
</evidence>
<dbReference type="Proteomes" id="UP001302745">
    <property type="component" value="Unassembled WGS sequence"/>
</dbReference>
<accession>A0AAN6VFK1</accession>
<gene>
    <name evidence="2" type="ORF">C8A00DRAFT_47097</name>
</gene>
<feature type="domain" description="HNH nuclease" evidence="1">
    <location>
        <begin position="142"/>
        <end position="219"/>
    </location>
</feature>
<organism evidence="2 3">
    <name type="scientific">Chaetomidium leptoderma</name>
    <dbReference type="NCBI Taxonomy" id="669021"/>
    <lineage>
        <taxon>Eukaryota</taxon>
        <taxon>Fungi</taxon>
        <taxon>Dikarya</taxon>
        <taxon>Ascomycota</taxon>
        <taxon>Pezizomycotina</taxon>
        <taxon>Sordariomycetes</taxon>
        <taxon>Sordariomycetidae</taxon>
        <taxon>Sordariales</taxon>
        <taxon>Chaetomiaceae</taxon>
        <taxon>Chaetomidium</taxon>
    </lineage>
</organism>
<comment type="caution">
    <text evidence="2">The sequence shown here is derived from an EMBL/GenBank/DDBJ whole genome shotgun (WGS) entry which is preliminary data.</text>
</comment>
<protein>
    <recommendedName>
        <fullName evidence="1">HNH nuclease domain-containing protein</fullName>
    </recommendedName>
</protein>
<sequence length="351" mass="39744">MEQAVEKLGAEGVDKILAAAMADPKAMFRFASDISPPAEPVQDYITEVDARRALFDEFRAICQPYYMDAPNATILALFMVAPLSEIRTLLQTIRETRLQPARHFAASVPTAILNEPGTPAPSDSVTRGQFSHQVKERDGHICVFSGMSDPAAAHIFPFATSKNRNFAYLNEMLAYFWDSKTSFTWRRMFESPAITQSAKNGISMSHQIHFWFDNARFALKPLRETPEGVVVQWHWLKRSILKPLVYVHPDHDILLQAGVTDHGQNWGDNLAHRKSGVTIRTGQTFLLRAEKPEDMPSWDLLEMQWNLLRIAAISGAADVTDDYYYDYTEPDERGYDQTVAAKQRAILAEHQ</sequence>
<evidence type="ECO:0000313" key="3">
    <source>
        <dbReference type="Proteomes" id="UP001302745"/>
    </source>
</evidence>
<name>A0AAN6VFK1_9PEZI</name>
<reference evidence="2" key="2">
    <citation type="submission" date="2023-05" db="EMBL/GenBank/DDBJ databases">
        <authorList>
            <consortium name="Lawrence Berkeley National Laboratory"/>
            <person name="Steindorff A."/>
            <person name="Hensen N."/>
            <person name="Bonometti L."/>
            <person name="Westerberg I."/>
            <person name="Brannstrom I.O."/>
            <person name="Guillou S."/>
            <person name="Cros-Aarteil S."/>
            <person name="Calhoun S."/>
            <person name="Haridas S."/>
            <person name="Kuo A."/>
            <person name="Mondo S."/>
            <person name="Pangilinan J."/>
            <person name="Riley R."/>
            <person name="Labutti K."/>
            <person name="Andreopoulos B."/>
            <person name="Lipzen A."/>
            <person name="Chen C."/>
            <person name="Yanf M."/>
            <person name="Daum C."/>
            <person name="Ng V."/>
            <person name="Clum A."/>
            <person name="Ohm R."/>
            <person name="Martin F."/>
            <person name="Silar P."/>
            <person name="Natvig D."/>
            <person name="Lalanne C."/>
            <person name="Gautier V."/>
            <person name="Ament-Velasquez S.L."/>
            <person name="Kruys A."/>
            <person name="Hutchinson M.I."/>
            <person name="Powell A.J."/>
            <person name="Barry K."/>
            <person name="Miller A.N."/>
            <person name="Grigoriev I.V."/>
            <person name="Debuchy R."/>
            <person name="Gladieux P."/>
            <person name="Thoren M.H."/>
            <person name="Johannesson H."/>
        </authorList>
    </citation>
    <scope>NUCLEOTIDE SEQUENCE</scope>
    <source>
        <strain evidence="2">CBS 538.74</strain>
    </source>
</reference>
<dbReference type="InterPro" id="IPR003615">
    <property type="entry name" value="HNH_nuc"/>
</dbReference>